<accession>A0A5B7EC57</accession>
<name>A0A5B7EC57_PORTR</name>
<dbReference type="EMBL" id="VSRR010002510">
    <property type="protein sequence ID" value="MPC31820.1"/>
    <property type="molecule type" value="Genomic_DNA"/>
</dbReference>
<reference evidence="2 3" key="1">
    <citation type="submission" date="2019-05" db="EMBL/GenBank/DDBJ databases">
        <title>Another draft genome of Portunus trituberculatus and its Hox gene families provides insights of decapod evolution.</title>
        <authorList>
            <person name="Jeong J.-H."/>
            <person name="Song I."/>
            <person name="Kim S."/>
            <person name="Choi T."/>
            <person name="Kim D."/>
            <person name="Ryu S."/>
            <person name="Kim W."/>
        </authorList>
    </citation>
    <scope>NUCLEOTIDE SEQUENCE [LARGE SCALE GENOMIC DNA]</scope>
    <source>
        <tissue evidence="2">Muscle</tissue>
    </source>
</reference>
<sequence>MLQIIHYFVILFLIVILCNINPFSTGTHFCLEICVQLDHFVDIREGVWRSKD</sequence>
<comment type="caution">
    <text evidence="2">The sequence shown here is derived from an EMBL/GenBank/DDBJ whole genome shotgun (WGS) entry which is preliminary data.</text>
</comment>
<feature type="signal peptide" evidence="1">
    <location>
        <begin position="1"/>
        <end position="26"/>
    </location>
</feature>
<evidence type="ECO:0000313" key="2">
    <source>
        <dbReference type="EMBL" id="MPC31820.1"/>
    </source>
</evidence>
<keyword evidence="3" id="KW-1185">Reference proteome</keyword>
<dbReference type="AlphaFoldDB" id="A0A5B7EC57"/>
<keyword evidence="1" id="KW-0732">Signal</keyword>
<proteinExistence type="predicted"/>
<feature type="chain" id="PRO_5022692817" evidence="1">
    <location>
        <begin position="27"/>
        <end position="52"/>
    </location>
</feature>
<evidence type="ECO:0000256" key="1">
    <source>
        <dbReference type="SAM" id="SignalP"/>
    </source>
</evidence>
<evidence type="ECO:0000313" key="3">
    <source>
        <dbReference type="Proteomes" id="UP000324222"/>
    </source>
</evidence>
<organism evidence="2 3">
    <name type="scientific">Portunus trituberculatus</name>
    <name type="common">Swimming crab</name>
    <name type="synonym">Neptunus trituberculatus</name>
    <dbReference type="NCBI Taxonomy" id="210409"/>
    <lineage>
        <taxon>Eukaryota</taxon>
        <taxon>Metazoa</taxon>
        <taxon>Ecdysozoa</taxon>
        <taxon>Arthropoda</taxon>
        <taxon>Crustacea</taxon>
        <taxon>Multicrustacea</taxon>
        <taxon>Malacostraca</taxon>
        <taxon>Eumalacostraca</taxon>
        <taxon>Eucarida</taxon>
        <taxon>Decapoda</taxon>
        <taxon>Pleocyemata</taxon>
        <taxon>Brachyura</taxon>
        <taxon>Eubrachyura</taxon>
        <taxon>Portunoidea</taxon>
        <taxon>Portunidae</taxon>
        <taxon>Portuninae</taxon>
        <taxon>Portunus</taxon>
    </lineage>
</organism>
<protein>
    <submittedName>
        <fullName evidence="2">Uncharacterized protein</fullName>
    </submittedName>
</protein>
<dbReference type="Proteomes" id="UP000324222">
    <property type="component" value="Unassembled WGS sequence"/>
</dbReference>
<gene>
    <name evidence="2" type="ORF">E2C01_025119</name>
</gene>